<dbReference type="EMBL" id="KZ504406">
    <property type="protein sequence ID" value="PKU62418.1"/>
    <property type="molecule type" value="Genomic_DNA"/>
</dbReference>
<dbReference type="Proteomes" id="UP000233837">
    <property type="component" value="Unassembled WGS sequence"/>
</dbReference>
<proteinExistence type="predicted"/>
<evidence type="ECO:0000313" key="2">
    <source>
        <dbReference type="Proteomes" id="UP000233837"/>
    </source>
</evidence>
<name>A0A2I0VG71_9ASPA</name>
<sequence length="72" mass="7950">MSALLACMTMSGHKQCLWSIQMVAQTGDSDVHNSSQDSMLADNNTKNFEDNESIFDINVLSSAYPIEGNNMF</sequence>
<dbReference type="AlphaFoldDB" id="A0A2I0VG71"/>
<accession>A0A2I0VG71</accession>
<keyword evidence="2" id="KW-1185">Reference proteome</keyword>
<reference evidence="1 2" key="2">
    <citation type="journal article" date="2017" name="Nature">
        <title>The Apostasia genome and the evolution of orchids.</title>
        <authorList>
            <person name="Zhang G.Q."/>
            <person name="Liu K.W."/>
            <person name="Li Z."/>
            <person name="Lohaus R."/>
            <person name="Hsiao Y.Y."/>
            <person name="Niu S.C."/>
            <person name="Wang J.Y."/>
            <person name="Lin Y.C."/>
            <person name="Xu Q."/>
            <person name="Chen L.J."/>
            <person name="Yoshida K."/>
            <person name="Fujiwara S."/>
            <person name="Wang Z.W."/>
            <person name="Zhang Y.Q."/>
            <person name="Mitsuda N."/>
            <person name="Wang M."/>
            <person name="Liu G.H."/>
            <person name="Pecoraro L."/>
            <person name="Huang H.X."/>
            <person name="Xiao X.J."/>
            <person name="Lin M."/>
            <person name="Wu X.Y."/>
            <person name="Wu W.L."/>
            <person name="Chen Y.Y."/>
            <person name="Chang S.B."/>
            <person name="Sakamoto S."/>
            <person name="Ohme-Takagi M."/>
            <person name="Yagi M."/>
            <person name="Zeng S.J."/>
            <person name="Shen C.Y."/>
            <person name="Yeh C.M."/>
            <person name="Luo Y.B."/>
            <person name="Tsai W.C."/>
            <person name="Van de Peer Y."/>
            <person name="Liu Z.J."/>
        </authorList>
    </citation>
    <scope>NUCLEOTIDE SEQUENCE [LARGE SCALE GENOMIC DNA]</scope>
    <source>
        <tissue evidence="1">The whole plant</tissue>
    </source>
</reference>
<protein>
    <submittedName>
        <fullName evidence="1">Uncharacterized protein</fullName>
    </submittedName>
</protein>
<organism evidence="1 2">
    <name type="scientific">Dendrobium catenatum</name>
    <dbReference type="NCBI Taxonomy" id="906689"/>
    <lineage>
        <taxon>Eukaryota</taxon>
        <taxon>Viridiplantae</taxon>
        <taxon>Streptophyta</taxon>
        <taxon>Embryophyta</taxon>
        <taxon>Tracheophyta</taxon>
        <taxon>Spermatophyta</taxon>
        <taxon>Magnoliopsida</taxon>
        <taxon>Liliopsida</taxon>
        <taxon>Asparagales</taxon>
        <taxon>Orchidaceae</taxon>
        <taxon>Epidendroideae</taxon>
        <taxon>Malaxideae</taxon>
        <taxon>Dendrobiinae</taxon>
        <taxon>Dendrobium</taxon>
    </lineage>
</organism>
<gene>
    <name evidence="1" type="ORF">MA16_Dca027994</name>
</gene>
<evidence type="ECO:0000313" key="1">
    <source>
        <dbReference type="EMBL" id="PKU62418.1"/>
    </source>
</evidence>
<reference evidence="1 2" key="1">
    <citation type="journal article" date="2016" name="Sci. Rep.">
        <title>The Dendrobium catenatum Lindl. genome sequence provides insights into polysaccharide synthase, floral development and adaptive evolution.</title>
        <authorList>
            <person name="Zhang G.Q."/>
            <person name="Xu Q."/>
            <person name="Bian C."/>
            <person name="Tsai W.C."/>
            <person name="Yeh C.M."/>
            <person name="Liu K.W."/>
            <person name="Yoshida K."/>
            <person name="Zhang L.S."/>
            <person name="Chang S.B."/>
            <person name="Chen F."/>
            <person name="Shi Y."/>
            <person name="Su Y.Y."/>
            <person name="Zhang Y.Q."/>
            <person name="Chen L.J."/>
            <person name="Yin Y."/>
            <person name="Lin M."/>
            <person name="Huang H."/>
            <person name="Deng H."/>
            <person name="Wang Z.W."/>
            <person name="Zhu S.L."/>
            <person name="Zhao X."/>
            <person name="Deng C."/>
            <person name="Niu S.C."/>
            <person name="Huang J."/>
            <person name="Wang M."/>
            <person name="Liu G.H."/>
            <person name="Yang H.J."/>
            <person name="Xiao X.J."/>
            <person name="Hsiao Y.Y."/>
            <person name="Wu W.L."/>
            <person name="Chen Y.Y."/>
            <person name="Mitsuda N."/>
            <person name="Ohme-Takagi M."/>
            <person name="Luo Y.B."/>
            <person name="Van de Peer Y."/>
            <person name="Liu Z.J."/>
        </authorList>
    </citation>
    <scope>NUCLEOTIDE SEQUENCE [LARGE SCALE GENOMIC DNA]</scope>
    <source>
        <tissue evidence="1">The whole plant</tissue>
    </source>
</reference>